<evidence type="ECO:0000259" key="6">
    <source>
        <dbReference type="Pfam" id="PF00251"/>
    </source>
</evidence>
<dbReference type="SUPFAM" id="SSF49899">
    <property type="entry name" value="Concanavalin A-like lectins/glucanases"/>
    <property type="match status" value="1"/>
</dbReference>
<dbReference type="InterPro" id="IPR013148">
    <property type="entry name" value="Glyco_hydro_32_N"/>
</dbReference>
<dbReference type="InterPro" id="IPR051214">
    <property type="entry name" value="GH32_Enzymes"/>
</dbReference>
<dbReference type="GO" id="GO:0004564">
    <property type="term" value="F:beta-fructofuranosidase activity"/>
    <property type="evidence" value="ECO:0007669"/>
    <property type="project" value="UniProtKB-EC"/>
</dbReference>
<dbReference type="Gene3D" id="2.115.10.20">
    <property type="entry name" value="Glycosyl hydrolase domain, family 43"/>
    <property type="match status" value="1"/>
</dbReference>
<dbReference type="STRING" id="1230456.C468_03328"/>
<dbReference type="EC" id="3.2.1.26" evidence="2"/>
<comment type="caution">
    <text evidence="8">The sequence shown here is derived from an EMBL/GenBank/DDBJ whole genome shotgun (WGS) entry which is preliminary data.</text>
</comment>
<feature type="domain" description="Glycosyl hydrolase family 32 C-terminal" evidence="7">
    <location>
        <begin position="616"/>
        <end position="764"/>
    </location>
</feature>
<feature type="domain" description="Glycosyl hydrolase family 32 N-terminal" evidence="6">
    <location>
        <begin position="318"/>
        <end position="610"/>
    </location>
</feature>
<dbReference type="GO" id="GO:0005975">
    <property type="term" value="P:carbohydrate metabolic process"/>
    <property type="evidence" value="ECO:0007669"/>
    <property type="project" value="InterPro"/>
</dbReference>
<evidence type="ECO:0000256" key="4">
    <source>
        <dbReference type="ARBA" id="ARBA00023295"/>
    </source>
</evidence>
<sequence length="776" mass="83186">MTESPFRVGVLAAGGLSDEQRAAFEWLDAREGVAAEVVRFDAVAAAAVGAGRATATDPDAGDPLSVEPPTADSPAADPDARESLGGSYPGPGVGDRDDPIRRFDVLWWHRAAPYPDADPLDDAAAAIDGFLADGGGLLLTLAAMASVDRLSVESVPPDRVGDESLAEPTGVLWRSAYADHPALASLEGLRHPLRARGTVPAVRYERVLPERGEVLASTVRGDAELPDQMTAVSWSAGDGAVIGLGAPVLFAEPPAAGDDPATDRLAETRDRLVAGCLRSLAVDDGTPGRPTDAVDMRRLRERVADAGEDGPGGRPKYHLTPPANWLNDPNGLIRWDGRYHVFYQYNPAGPFHNTIHWGHAVSDDLATWRDEPVALSPSPDGPDRDGCWSGCAVDDDGTPTLLYTGGNGRDQLPCLATTDDPGLRTWEKYGGNPVIESPPADLDVLETEHWRAEFRDHNVWREGGRWHHLVGTGLADGGGAALLYTSETLTDWTYEGPLLAGGPDTGAVWECPELLDLGDRRLLHVSDYENVVYFLGTVEDDEFVVESEGLLDHGDFYAPQSLDDGDRSLTWGWLPEARDVDAQWDAGWSGALSLPRVIETGPDGDLRQRPADEVADLRTERLVADETVALAPDERRRLDVSGAAIEIEAAIALDDAEAVELSVFETPDRAEHTPIRYERDGTLSVDRAPSSGDGHAFADAQSMAVPPYDEPLSLRVFLDRSVIELYANGRHCLTSRVYPTREDAVGVSAVAEGGRASISSLSAWAMGEAIPTDDSD</sequence>
<name>M0PAA0_9EURY</name>
<dbReference type="OrthoDB" id="166931at2157"/>
<evidence type="ECO:0000256" key="3">
    <source>
        <dbReference type="ARBA" id="ARBA00022801"/>
    </source>
</evidence>
<feature type="region of interest" description="Disordered" evidence="5">
    <location>
        <begin position="52"/>
        <end position="96"/>
    </location>
</feature>
<evidence type="ECO:0000313" key="9">
    <source>
        <dbReference type="Proteomes" id="UP000011546"/>
    </source>
</evidence>
<dbReference type="PANTHER" id="PTHR43101:SF1">
    <property type="entry name" value="BETA-FRUCTOSIDASE"/>
    <property type="match status" value="1"/>
</dbReference>
<dbReference type="InterPro" id="IPR013320">
    <property type="entry name" value="ConA-like_dom_sf"/>
</dbReference>
<dbReference type="Pfam" id="PF00251">
    <property type="entry name" value="Glyco_hydro_32N"/>
    <property type="match status" value="1"/>
</dbReference>
<keyword evidence="9" id="KW-1185">Reference proteome</keyword>
<dbReference type="Gene3D" id="2.60.120.560">
    <property type="entry name" value="Exo-inulinase, domain 1"/>
    <property type="match status" value="1"/>
</dbReference>
<keyword evidence="3 8" id="KW-0378">Hydrolase</keyword>
<gene>
    <name evidence="8" type="ORF">C468_03328</name>
</gene>
<reference evidence="8 9" key="1">
    <citation type="journal article" date="2014" name="PLoS Genet.">
        <title>Phylogenetically driven sequencing of extremely halophilic archaea reveals strategies for static and dynamic osmo-response.</title>
        <authorList>
            <person name="Becker E.A."/>
            <person name="Seitzer P.M."/>
            <person name="Tritt A."/>
            <person name="Larsen D."/>
            <person name="Krusor M."/>
            <person name="Yao A.I."/>
            <person name="Wu D."/>
            <person name="Madern D."/>
            <person name="Eisen J.A."/>
            <person name="Darling A.E."/>
            <person name="Facciotti M.T."/>
        </authorList>
    </citation>
    <scope>NUCLEOTIDE SEQUENCE [LARGE SCALE GENOMIC DNA]</scope>
    <source>
        <strain evidence="8 9">JCM 14978</strain>
    </source>
</reference>
<comment type="similarity">
    <text evidence="1">Belongs to the glycosyl hydrolase 32 family.</text>
</comment>
<dbReference type="Pfam" id="PF08244">
    <property type="entry name" value="Glyco_hydro_32C"/>
    <property type="match status" value="1"/>
</dbReference>
<evidence type="ECO:0000259" key="7">
    <source>
        <dbReference type="Pfam" id="PF08244"/>
    </source>
</evidence>
<dbReference type="RefSeq" id="WP_008847425.1">
    <property type="nucleotide sequence ID" value="NZ_AOJH01000027.1"/>
</dbReference>
<proteinExistence type="inferred from homology"/>
<dbReference type="PATRIC" id="fig|1230456.3.peg.637"/>
<feature type="compositionally biased region" description="Low complexity" evidence="5">
    <location>
        <begin position="68"/>
        <end position="77"/>
    </location>
</feature>
<dbReference type="AlphaFoldDB" id="M0PAA0"/>
<dbReference type="InterPro" id="IPR023296">
    <property type="entry name" value="Glyco_hydro_beta-prop_sf"/>
</dbReference>
<dbReference type="InterPro" id="IPR013189">
    <property type="entry name" value="Glyco_hydro_32_C"/>
</dbReference>
<dbReference type="PROSITE" id="PS00609">
    <property type="entry name" value="GLYCOSYL_HYDROL_F32"/>
    <property type="match status" value="1"/>
</dbReference>
<evidence type="ECO:0000256" key="2">
    <source>
        <dbReference type="ARBA" id="ARBA00012758"/>
    </source>
</evidence>
<evidence type="ECO:0000256" key="1">
    <source>
        <dbReference type="ARBA" id="ARBA00009902"/>
    </source>
</evidence>
<dbReference type="SUPFAM" id="SSF75005">
    <property type="entry name" value="Arabinanase/levansucrase/invertase"/>
    <property type="match status" value="1"/>
</dbReference>
<evidence type="ECO:0000313" key="8">
    <source>
        <dbReference type="EMBL" id="EMA67057.1"/>
    </source>
</evidence>
<dbReference type="SMART" id="SM00640">
    <property type="entry name" value="Glyco_32"/>
    <property type="match status" value="1"/>
</dbReference>
<dbReference type="InterPro" id="IPR001362">
    <property type="entry name" value="Glyco_hydro_32"/>
</dbReference>
<dbReference type="Proteomes" id="UP000011546">
    <property type="component" value="Unassembled WGS sequence"/>
</dbReference>
<accession>M0PAA0</accession>
<dbReference type="PANTHER" id="PTHR43101">
    <property type="entry name" value="BETA-FRUCTOSIDASE"/>
    <property type="match status" value="1"/>
</dbReference>
<dbReference type="InterPro" id="IPR018053">
    <property type="entry name" value="Glyco_hydro_32_AS"/>
</dbReference>
<evidence type="ECO:0000256" key="5">
    <source>
        <dbReference type="SAM" id="MobiDB-lite"/>
    </source>
</evidence>
<keyword evidence="4" id="KW-0326">Glycosidase</keyword>
<dbReference type="EMBL" id="AOJH01000027">
    <property type="protein sequence ID" value="EMA67057.1"/>
    <property type="molecule type" value="Genomic_DNA"/>
</dbReference>
<dbReference type="CDD" id="cd08996">
    <property type="entry name" value="GH32_FFase"/>
    <property type="match status" value="1"/>
</dbReference>
<protein>
    <recommendedName>
        <fullName evidence="2">beta-fructofuranosidase</fullName>
        <ecNumber evidence="2">3.2.1.26</ecNumber>
    </recommendedName>
</protein>
<organism evidence="8 9">
    <name type="scientific">Halorubrum kocurii JCM 14978</name>
    <dbReference type="NCBI Taxonomy" id="1230456"/>
    <lineage>
        <taxon>Archaea</taxon>
        <taxon>Methanobacteriati</taxon>
        <taxon>Methanobacteriota</taxon>
        <taxon>Stenosarchaea group</taxon>
        <taxon>Halobacteria</taxon>
        <taxon>Halobacteriales</taxon>
        <taxon>Haloferacaceae</taxon>
        <taxon>Halorubrum</taxon>
    </lineage>
</organism>